<dbReference type="Pfam" id="PF04002">
    <property type="entry name" value="RadC"/>
    <property type="match status" value="1"/>
</dbReference>
<keyword evidence="1" id="KW-0645">Protease</keyword>
<dbReference type="CDD" id="cd08071">
    <property type="entry name" value="MPN_DUF2466"/>
    <property type="match status" value="1"/>
</dbReference>
<comment type="similarity">
    <text evidence="6">Belongs to the UPF0758 family.</text>
</comment>
<dbReference type="Gene3D" id="1.10.150.20">
    <property type="entry name" value="5' to 3' exonuclease, C-terminal subdomain"/>
    <property type="match status" value="1"/>
</dbReference>
<dbReference type="PANTHER" id="PTHR30471:SF3">
    <property type="entry name" value="UPF0758 PROTEIN YEES-RELATED"/>
    <property type="match status" value="1"/>
</dbReference>
<dbReference type="Pfam" id="PF20582">
    <property type="entry name" value="UPF0758_N"/>
    <property type="match status" value="1"/>
</dbReference>
<name>A0A1G5F052_9BACT</name>
<dbReference type="InterPro" id="IPR037518">
    <property type="entry name" value="MPN"/>
</dbReference>
<evidence type="ECO:0000256" key="1">
    <source>
        <dbReference type="ARBA" id="ARBA00022670"/>
    </source>
</evidence>
<dbReference type="OrthoDB" id="9804482at2"/>
<gene>
    <name evidence="8" type="ORF">SAMN05216233_10730</name>
</gene>
<reference evidence="8 9" key="1">
    <citation type="submission" date="2016-10" db="EMBL/GenBank/DDBJ databases">
        <authorList>
            <person name="de Groot N.N."/>
        </authorList>
    </citation>
    <scope>NUCLEOTIDE SEQUENCE [LARGE SCALE GENOMIC DNA]</scope>
    <source>
        <strain evidence="8 9">AA1</strain>
    </source>
</reference>
<evidence type="ECO:0000256" key="4">
    <source>
        <dbReference type="ARBA" id="ARBA00022833"/>
    </source>
</evidence>
<keyword evidence="9" id="KW-1185">Reference proteome</keyword>
<dbReference type="GO" id="GO:0006508">
    <property type="term" value="P:proteolysis"/>
    <property type="evidence" value="ECO:0007669"/>
    <property type="project" value="UniProtKB-KW"/>
</dbReference>
<proteinExistence type="inferred from homology"/>
<dbReference type="InterPro" id="IPR001405">
    <property type="entry name" value="UPF0758"/>
</dbReference>
<evidence type="ECO:0000256" key="5">
    <source>
        <dbReference type="ARBA" id="ARBA00023049"/>
    </source>
</evidence>
<evidence type="ECO:0000256" key="6">
    <source>
        <dbReference type="RuleBase" id="RU003797"/>
    </source>
</evidence>
<keyword evidence="4" id="KW-0862">Zinc</keyword>
<keyword evidence="2" id="KW-0479">Metal-binding</keyword>
<dbReference type="PANTHER" id="PTHR30471">
    <property type="entry name" value="DNA REPAIR PROTEIN RADC"/>
    <property type="match status" value="1"/>
</dbReference>
<dbReference type="InterPro" id="IPR020891">
    <property type="entry name" value="UPF0758_CS"/>
</dbReference>
<protein>
    <submittedName>
        <fullName evidence="8">DNA repair protein RadC</fullName>
    </submittedName>
</protein>
<evidence type="ECO:0000256" key="2">
    <source>
        <dbReference type="ARBA" id="ARBA00022723"/>
    </source>
</evidence>
<dbReference type="EMBL" id="FMUX01000007">
    <property type="protein sequence ID" value="SCY32524.1"/>
    <property type="molecule type" value="Genomic_DNA"/>
</dbReference>
<dbReference type="InterPro" id="IPR046778">
    <property type="entry name" value="UPF0758_N"/>
</dbReference>
<dbReference type="GO" id="GO:0046872">
    <property type="term" value="F:metal ion binding"/>
    <property type="evidence" value="ECO:0007669"/>
    <property type="project" value="UniProtKB-KW"/>
</dbReference>
<dbReference type="Proteomes" id="UP000198870">
    <property type="component" value="Unassembled WGS sequence"/>
</dbReference>
<dbReference type="PROSITE" id="PS50249">
    <property type="entry name" value="MPN"/>
    <property type="match status" value="1"/>
</dbReference>
<evidence type="ECO:0000313" key="9">
    <source>
        <dbReference type="Proteomes" id="UP000198870"/>
    </source>
</evidence>
<dbReference type="InterPro" id="IPR010994">
    <property type="entry name" value="RuvA_2-like"/>
</dbReference>
<dbReference type="PROSITE" id="PS01302">
    <property type="entry name" value="UPF0758"/>
    <property type="match status" value="1"/>
</dbReference>
<dbReference type="InterPro" id="IPR025657">
    <property type="entry name" value="RadC_JAB"/>
</dbReference>
<dbReference type="STRING" id="419481.SAMN05216233_10730"/>
<sequence>MVTGGADDRRGHRRRLRERFLAGGLEGFHDYEVVELLLTLATPQRDCKGPAKAALERFGSLQAVFEAEDRELMEISGIGPTNLFGLRLIKEVAGRYLEERMVSQPRILNSRELMDFLTLKIGHRRRECFFAVYLNAKNRVVASEVLFEGSLTSSAVYPREVVSSALAHKAAAVIFAHNHPSGESDPSGEDIRVTKKLVSALRVMGITVHEHLVIGAAGHYSFAEHGYIDRFVREAEAVASGP</sequence>
<feature type="domain" description="MPN" evidence="7">
    <location>
        <begin position="106"/>
        <end position="228"/>
    </location>
</feature>
<keyword evidence="3" id="KW-0378">Hydrolase</keyword>
<organism evidence="8 9">
    <name type="scientific">Desulfoluna spongiiphila</name>
    <dbReference type="NCBI Taxonomy" id="419481"/>
    <lineage>
        <taxon>Bacteria</taxon>
        <taxon>Pseudomonadati</taxon>
        <taxon>Thermodesulfobacteriota</taxon>
        <taxon>Desulfobacteria</taxon>
        <taxon>Desulfobacterales</taxon>
        <taxon>Desulfolunaceae</taxon>
        <taxon>Desulfoluna</taxon>
    </lineage>
</organism>
<dbReference type="GO" id="GO:0008237">
    <property type="term" value="F:metallopeptidase activity"/>
    <property type="evidence" value="ECO:0007669"/>
    <property type="project" value="UniProtKB-KW"/>
</dbReference>
<dbReference type="NCBIfam" id="NF000642">
    <property type="entry name" value="PRK00024.1"/>
    <property type="match status" value="1"/>
</dbReference>
<dbReference type="Gene3D" id="3.40.140.10">
    <property type="entry name" value="Cytidine Deaminase, domain 2"/>
    <property type="match status" value="1"/>
</dbReference>
<evidence type="ECO:0000259" key="7">
    <source>
        <dbReference type="PROSITE" id="PS50249"/>
    </source>
</evidence>
<keyword evidence="5" id="KW-0482">Metalloprotease</keyword>
<accession>A0A1G5F052</accession>
<dbReference type="AlphaFoldDB" id="A0A1G5F052"/>
<evidence type="ECO:0000313" key="8">
    <source>
        <dbReference type="EMBL" id="SCY32524.1"/>
    </source>
</evidence>
<dbReference type="NCBIfam" id="TIGR00608">
    <property type="entry name" value="radc"/>
    <property type="match status" value="1"/>
</dbReference>
<dbReference type="RefSeq" id="WP_092210688.1">
    <property type="nucleotide sequence ID" value="NZ_FMUX01000007.1"/>
</dbReference>
<evidence type="ECO:0000256" key="3">
    <source>
        <dbReference type="ARBA" id="ARBA00022801"/>
    </source>
</evidence>
<dbReference type="SUPFAM" id="SSF47781">
    <property type="entry name" value="RuvA domain 2-like"/>
    <property type="match status" value="1"/>
</dbReference>